<dbReference type="Proteomes" id="UP000050272">
    <property type="component" value="Unassembled WGS sequence"/>
</dbReference>
<dbReference type="Gene3D" id="1.10.10.2840">
    <property type="entry name" value="PucR C-terminal helix-turn-helix domain"/>
    <property type="match status" value="1"/>
</dbReference>
<dbReference type="InterPro" id="IPR009057">
    <property type="entry name" value="Homeodomain-like_sf"/>
</dbReference>
<dbReference type="Pfam" id="PF13556">
    <property type="entry name" value="HTH_30"/>
    <property type="match status" value="1"/>
</dbReference>
<dbReference type="InterPro" id="IPR042070">
    <property type="entry name" value="PucR_C-HTH_sf"/>
</dbReference>
<organism evidence="3 5">
    <name type="scientific">Bacillus australimaris</name>
    <dbReference type="NCBI Taxonomy" id="1326968"/>
    <lineage>
        <taxon>Bacteria</taxon>
        <taxon>Bacillati</taxon>
        <taxon>Bacillota</taxon>
        <taxon>Bacilli</taxon>
        <taxon>Bacillales</taxon>
        <taxon>Bacillaceae</taxon>
        <taxon>Bacillus</taxon>
    </lineage>
</organism>
<sequence length="292" mass="33841">MLEKLKLVYGDHIISSPTHDKQILWYQTEEGEIFGVDESALTARETRLLNSLLTPIDLSHTAQTEDEQKWSSFLFDNKPLTVQLPVRVYYFKMVHQAEQRQQIKEAVNNSLEHTHYFIWTGTETAMLIQPNATSENSQLDQLKDLSLAITSDFLTDSVFIQGQLHLPNDHLKMRLLNEQQLFLYHMQRDKLRSGVSTFYQCLPSFLCYDASALSEAISDAFKEAVMDRDVYRTLMTYMQCNLNASKAAKALYVHRNSLQYRIDKFIERTGLDIRHFSEASAAYFMMTLLDLS</sequence>
<feature type="domain" description="PucR C-terminal helix-turn-helix" evidence="1">
    <location>
        <begin position="232"/>
        <end position="286"/>
    </location>
</feature>
<evidence type="ECO:0000313" key="3">
    <source>
        <dbReference type="EMBL" id="MBR8691057.1"/>
    </source>
</evidence>
<dbReference type="EMBL" id="JAGQFH010000027">
    <property type="protein sequence ID" value="MBR8691057.1"/>
    <property type="molecule type" value="Genomic_DNA"/>
</dbReference>
<evidence type="ECO:0000313" key="4">
    <source>
        <dbReference type="Proteomes" id="UP000050272"/>
    </source>
</evidence>
<evidence type="ECO:0000259" key="1">
    <source>
        <dbReference type="Pfam" id="PF13556"/>
    </source>
</evidence>
<dbReference type="SUPFAM" id="SSF46689">
    <property type="entry name" value="Homeodomain-like"/>
    <property type="match status" value="1"/>
</dbReference>
<protein>
    <submittedName>
        <fullName evidence="3">Helix-turn-helix domain-containing protein</fullName>
    </submittedName>
    <submittedName>
        <fullName evidence="2">Transcriptional regulator</fullName>
    </submittedName>
</protein>
<dbReference type="RefSeq" id="WP_060699464.1">
    <property type="nucleotide sequence ID" value="NZ_JAGQFH010000027.1"/>
</dbReference>
<proteinExistence type="predicted"/>
<dbReference type="InterPro" id="IPR051448">
    <property type="entry name" value="CdaR-like_regulators"/>
</dbReference>
<dbReference type="PANTHER" id="PTHR33744">
    <property type="entry name" value="CARBOHYDRATE DIACID REGULATOR"/>
    <property type="match status" value="1"/>
</dbReference>
<keyword evidence="4" id="KW-1185">Reference proteome</keyword>
<comment type="caution">
    <text evidence="3">The sequence shown here is derived from an EMBL/GenBank/DDBJ whole genome shotgun (WGS) entry which is preliminary data.</text>
</comment>
<dbReference type="EMBL" id="LGYN01000027">
    <property type="protein sequence ID" value="KPN13118.1"/>
    <property type="molecule type" value="Genomic_DNA"/>
</dbReference>
<gene>
    <name evidence="2" type="ORF">AKG37_12295</name>
    <name evidence="3" type="ORF">KCQ59_14800</name>
</gene>
<evidence type="ECO:0000313" key="5">
    <source>
        <dbReference type="Proteomes" id="UP000676804"/>
    </source>
</evidence>
<name>A0ABD4QPE4_9BACI</name>
<reference evidence="3 5" key="2">
    <citation type="submission" date="2021-04" db="EMBL/GenBank/DDBJ databases">
        <title>Isolation of newly marine bacteria for enzymatic activity.</title>
        <authorList>
            <person name="Hadi W.A.M."/>
            <person name="Nair A.J.J."/>
            <person name="Edwin B.T."/>
        </authorList>
    </citation>
    <scope>NUCLEOTIDE SEQUENCE [LARGE SCALE GENOMIC DNA]</scope>
    <source>
        <strain evidence="3 5">B28A</strain>
    </source>
</reference>
<dbReference type="InterPro" id="IPR025736">
    <property type="entry name" value="PucR_C-HTH_dom"/>
</dbReference>
<dbReference type="PANTHER" id="PTHR33744:SF15">
    <property type="entry name" value="CARBOHYDRATE DIACID REGULATOR"/>
    <property type="match status" value="1"/>
</dbReference>
<reference evidence="2 4" key="1">
    <citation type="submission" date="2015-07" db="EMBL/GenBank/DDBJ databases">
        <title>Bacillus zhangzhouensis sp. nov. and Bacillus nanhaiticus sp. nov.</title>
        <authorList>
            <person name="Liu Y."/>
            <person name="Lai Q."/>
            <person name="Shao Z."/>
        </authorList>
    </citation>
    <scope>NUCLEOTIDE SEQUENCE [LARGE SCALE GENOMIC DNA]</scope>
    <source>
        <strain evidence="2 4">NH7I_1</strain>
    </source>
</reference>
<evidence type="ECO:0000313" key="2">
    <source>
        <dbReference type="EMBL" id="KPN13118.1"/>
    </source>
</evidence>
<dbReference type="Proteomes" id="UP000676804">
    <property type="component" value="Unassembled WGS sequence"/>
</dbReference>
<accession>A0ABD4QPE4</accession>
<dbReference type="AlphaFoldDB" id="A0ABD4QPE4"/>